<dbReference type="OrthoDB" id="7765355at2759"/>
<name>A0A6P8XQP7_DROAB</name>
<dbReference type="RefSeq" id="XP_034113630.1">
    <property type="nucleotide sequence ID" value="XM_034257739.2"/>
</dbReference>
<dbReference type="GeneID" id="117574099"/>
<feature type="region of interest" description="Disordered" evidence="1">
    <location>
        <begin position="857"/>
        <end position="878"/>
    </location>
</feature>
<protein>
    <submittedName>
        <fullName evidence="3">Mucin-5AC</fullName>
    </submittedName>
</protein>
<feature type="compositionally biased region" description="Low complexity" evidence="1">
    <location>
        <begin position="296"/>
        <end position="318"/>
    </location>
</feature>
<dbReference type="Proteomes" id="UP000515160">
    <property type="component" value="Chromosome 2R"/>
</dbReference>
<feature type="compositionally biased region" description="Polar residues" evidence="1">
    <location>
        <begin position="323"/>
        <end position="335"/>
    </location>
</feature>
<gene>
    <name evidence="3" type="primary">LOC117574099</name>
</gene>
<feature type="compositionally biased region" description="Polar residues" evidence="1">
    <location>
        <begin position="376"/>
        <end position="396"/>
    </location>
</feature>
<feature type="compositionally biased region" description="Basic and acidic residues" evidence="1">
    <location>
        <begin position="364"/>
        <end position="374"/>
    </location>
</feature>
<evidence type="ECO:0000256" key="1">
    <source>
        <dbReference type="SAM" id="MobiDB-lite"/>
    </source>
</evidence>
<feature type="compositionally biased region" description="Low complexity" evidence="1">
    <location>
        <begin position="343"/>
        <end position="358"/>
    </location>
</feature>
<sequence>MDHRFSLSINSARLSNPIADSTWIDGQSTLSRPTICQLSPKHRSNSSVCLNGSYANEAPQNNTLHQTSTNISRGTRQRLNLSQVDPKTYADVHSSGLASRIVKYHMESRGGLQRSMSFNHIHQPIIQPRRSSIATSPLSHKPSLPSLSMTRIAPPERSFYCGNTLPSLLRSNSLLGIEKCSDQLSRENRPILHPQPLEHENEPTRSVLEELKEISRKRINSDDIQQNEYNTKKSCNRVVDFVDHHNMHSHPYPHSQPLSALQTPTGVKRHRELSVAVPLRMHHSPIVLPLQHHHLQQQQQQHLQNHQLQQQQQQNQLHMKYGGSNNNHSPQQSPEQIAKRRNCSYSNDISSSLSSSKLHSNKRKLYDMREKVRLDTGNTSFATSGGSRSPDNSPTQHAAKIQRRQPTAADLRLEHLTKSQSTPITTLPATPAQRAVSAPTLPQAIIQEKTETVATASPRPKLTLFNTQQLQWKQPERTVGAESPDTDVDAGEYAGIHFVKPKQQNSFNGIKNSHVERTQKTKLALMLSSLKGEIYQNDAESEARLSDEPDAKQLQPIVTTTTAATLVVTTVTATTPTITGTSSEKTTSTTLTTAASDATITKPADAKIAISASTVTAIPTTTAAETVIPTTKSVILSMTTITPASSTAQTSNNSLNLISFNNSATTAKPLPPANSEVSSNLKANSSSVLSGLKLTTNTTNAATAPITFASSKTADTTNQNEAASIKKSIAPTVPVLTSTTTSTGVFSFGNTTVTAATTTNASAVSVTTSPITSPTFTFCNATTPAASAATAVPTTATDASAKSLMFTFGSAAPTKSTMVADSTTTNKTTTFSFGNISNNKAVPAFKMDNWAPKPLETVSDSSQNLDNTFKAPTSTAAPTNVQNTTAASKAFSFGTNTSTTTPSVAGAIVPTGTPIFGQAVATPSFSFNSATTATTTAPLAASTSSNNSPGIFTFAASGTGGTPAVVKPVAKATPFSLPTSNKTNVFSFGGGTGGITTKTPATATASSSLNFSATPTAPPAANKNSFSFNATPKQTPIFGSGTTENATAAKPFTFGGTAAATEQQPQSTVAAAPGGGGGGFSFAAVAQKNESVNLFGTLAATSVVNPSFNFGGNHVPSMTSTGTTAPAPTAFGGFATPAAPVSKPFTFGAGPPASDVASPMGGNLFASAVAATQQQQNKPGGFFSTTNNSNGVAPAPANANAPFAFGGATSLPQMNSTPKPFAFGATSATTPTPNIFASPTPAPTHGGPAFNFGSTTSPVPGNAPRPDMHGGPTAQQVNSGNVFALPNTPENRPIRRATRRLQK</sequence>
<organism evidence="2 3">
    <name type="scientific">Drosophila albomicans</name>
    <name type="common">Fruit fly</name>
    <dbReference type="NCBI Taxonomy" id="7291"/>
    <lineage>
        <taxon>Eukaryota</taxon>
        <taxon>Metazoa</taxon>
        <taxon>Ecdysozoa</taxon>
        <taxon>Arthropoda</taxon>
        <taxon>Hexapoda</taxon>
        <taxon>Insecta</taxon>
        <taxon>Pterygota</taxon>
        <taxon>Neoptera</taxon>
        <taxon>Endopterygota</taxon>
        <taxon>Diptera</taxon>
        <taxon>Brachycera</taxon>
        <taxon>Muscomorpha</taxon>
        <taxon>Ephydroidea</taxon>
        <taxon>Drosophilidae</taxon>
        <taxon>Drosophila</taxon>
    </lineage>
</organism>
<feature type="compositionally biased region" description="Polar residues" evidence="1">
    <location>
        <begin position="858"/>
        <end position="878"/>
    </location>
</feature>
<keyword evidence="2" id="KW-1185">Reference proteome</keyword>
<reference evidence="3" key="1">
    <citation type="submission" date="2025-08" db="UniProtKB">
        <authorList>
            <consortium name="RefSeq"/>
        </authorList>
    </citation>
    <scope>IDENTIFICATION</scope>
    <source>
        <strain evidence="3">15112-1751.03</strain>
        <tissue evidence="3">Whole Adult</tissue>
    </source>
</reference>
<evidence type="ECO:0000313" key="2">
    <source>
        <dbReference type="Proteomes" id="UP000515160"/>
    </source>
</evidence>
<evidence type="ECO:0000313" key="3">
    <source>
        <dbReference type="RefSeq" id="XP_034113630.1"/>
    </source>
</evidence>
<accession>A0A6P8XQP7</accession>
<proteinExistence type="predicted"/>
<feature type="compositionally biased region" description="Basic residues" evidence="1">
    <location>
        <begin position="1294"/>
        <end position="1303"/>
    </location>
</feature>
<feature type="region of interest" description="Disordered" evidence="1">
    <location>
        <begin position="293"/>
        <end position="405"/>
    </location>
</feature>
<feature type="region of interest" description="Disordered" evidence="1">
    <location>
        <begin position="1255"/>
        <end position="1303"/>
    </location>
</feature>